<proteinExistence type="predicted"/>
<accession>A0ABR3GI47</accession>
<name>A0ABR3GI47_9PEZI</name>
<organism evidence="2 3">
    <name type="scientific">Discina gigas</name>
    <dbReference type="NCBI Taxonomy" id="1032678"/>
    <lineage>
        <taxon>Eukaryota</taxon>
        <taxon>Fungi</taxon>
        <taxon>Dikarya</taxon>
        <taxon>Ascomycota</taxon>
        <taxon>Pezizomycotina</taxon>
        <taxon>Pezizomycetes</taxon>
        <taxon>Pezizales</taxon>
        <taxon>Discinaceae</taxon>
        <taxon>Discina</taxon>
    </lineage>
</organism>
<keyword evidence="3" id="KW-1185">Reference proteome</keyword>
<comment type="caution">
    <text evidence="2">The sequence shown here is derived from an EMBL/GenBank/DDBJ whole genome shotgun (WGS) entry which is preliminary data.</text>
</comment>
<evidence type="ECO:0000259" key="1">
    <source>
        <dbReference type="Pfam" id="PF13391"/>
    </source>
</evidence>
<evidence type="ECO:0000313" key="2">
    <source>
        <dbReference type="EMBL" id="KAL0635442.1"/>
    </source>
</evidence>
<feature type="domain" description="HNH nuclease" evidence="1">
    <location>
        <begin position="108"/>
        <end position="190"/>
    </location>
</feature>
<evidence type="ECO:0000313" key="3">
    <source>
        <dbReference type="Proteomes" id="UP001447188"/>
    </source>
</evidence>
<dbReference type="EMBL" id="JBBBZM010000070">
    <property type="protein sequence ID" value="KAL0635442.1"/>
    <property type="molecule type" value="Genomic_DNA"/>
</dbReference>
<reference evidence="2 3" key="1">
    <citation type="submission" date="2024-02" db="EMBL/GenBank/DDBJ databases">
        <title>Discinaceae phylogenomics.</title>
        <authorList>
            <person name="Dirks A.C."/>
            <person name="James T.Y."/>
        </authorList>
    </citation>
    <scope>NUCLEOTIDE SEQUENCE [LARGE SCALE GENOMIC DNA]</scope>
    <source>
        <strain evidence="2 3">ACD0624</strain>
    </source>
</reference>
<sequence>MECPVAAPASNPDEMIIIHTLNHAYGTDGAALLAKYLHDEFLAIGVNPNPRIKPETQTPFAARVLRNDLLLPLRNKGRLPVGAVHTAHGKARGKQFAIDIRERDKLHCIVTGRPDRKAANHLLLPVNMECAHVAPFSPLRKMEVAQLVELFTGGEITPQDIELELDTAKNGMLLQHDVHKDFDKYLWSIKIGADGRYEIVQFNDGPKLSFEETVTHLNMDLNHLSNPAARFCKLHYTMAELLRATGLNAQDEPLPSDPGRIRTRN</sequence>
<dbReference type="Pfam" id="PF13391">
    <property type="entry name" value="HNH_2"/>
    <property type="match status" value="1"/>
</dbReference>
<dbReference type="Proteomes" id="UP001447188">
    <property type="component" value="Unassembled WGS sequence"/>
</dbReference>
<gene>
    <name evidence="2" type="ORF">Q9L58_005650</name>
</gene>
<dbReference type="InterPro" id="IPR003615">
    <property type="entry name" value="HNH_nuc"/>
</dbReference>
<protein>
    <recommendedName>
        <fullName evidence="1">HNH nuclease domain-containing protein</fullName>
    </recommendedName>
</protein>